<dbReference type="GO" id="GO:0003924">
    <property type="term" value="F:GTPase activity"/>
    <property type="evidence" value="ECO:0007669"/>
    <property type="project" value="InterPro"/>
</dbReference>
<feature type="region of interest" description="Disordered" evidence="1">
    <location>
        <begin position="218"/>
        <end position="240"/>
    </location>
</feature>
<dbReference type="PANTHER" id="PTHR42708">
    <property type="entry name" value="ATP/GTP-BINDING PROTEIN-RELATED"/>
    <property type="match status" value="1"/>
</dbReference>
<name>A0A1F5V7G0_9BACT</name>
<dbReference type="SUPFAM" id="SSF52540">
    <property type="entry name" value="P-loop containing nucleoside triphosphate hydrolases"/>
    <property type="match status" value="1"/>
</dbReference>
<evidence type="ECO:0000313" key="3">
    <source>
        <dbReference type="Proteomes" id="UP000178943"/>
    </source>
</evidence>
<dbReference type="AlphaFoldDB" id="A0A1F5V7G0"/>
<dbReference type="GO" id="GO:0005525">
    <property type="term" value="F:GTP binding"/>
    <property type="evidence" value="ECO:0007669"/>
    <property type="project" value="InterPro"/>
</dbReference>
<evidence type="ECO:0000313" key="2">
    <source>
        <dbReference type="EMBL" id="OGF59372.1"/>
    </source>
</evidence>
<organism evidence="2 3">
    <name type="scientific">Candidatus Fischerbacteria bacterium RBG_13_37_8</name>
    <dbReference type="NCBI Taxonomy" id="1817863"/>
    <lineage>
        <taxon>Bacteria</taxon>
        <taxon>Candidatus Fischeribacteriota</taxon>
    </lineage>
</organism>
<dbReference type="InterPro" id="IPR001806">
    <property type="entry name" value="Small_GTPase"/>
</dbReference>
<evidence type="ECO:0000256" key="1">
    <source>
        <dbReference type="SAM" id="MobiDB-lite"/>
    </source>
</evidence>
<dbReference type="Pfam" id="PF00071">
    <property type="entry name" value="Ras"/>
    <property type="match status" value="1"/>
</dbReference>
<feature type="compositionally biased region" description="Low complexity" evidence="1">
    <location>
        <begin position="574"/>
        <end position="584"/>
    </location>
</feature>
<protein>
    <recommendedName>
        <fullName evidence="4">Mutual gliding-motility protein MglA</fullName>
    </recommendedName>
</protein>
<dbReference type="PROSITE" id="PS51419">
    <property type="entry name" value="RAB"/>
    <property type="match status" value="1"/>
</dbReference>
<evidence type="ECO:0008006" key="4">
    <source>
        <dbReference type="Google" id="ProtNLM"/>
    </source>
</evidence>
<sequence>MAFVNFNAKEITAKIVYYGPGLGGKTSSLQYIYNNLPEENRGKMISLATDEDRTIYFDFLPLHLGKIQNFTVKVQLYTVPGQVRYNATRKLVLKGVDGIVFVADSQIHRKFSNIESYNNLEENLLSYQKELKEIAHSIQYNKIDLPNIINSEELNQLINKYGAPYFQTCAITGIGIMDSLKSISKKVFAELTRKGITSKTYLVEKPAVLEEEQLKLEPDQEKDSLFASEENPDEKIAEPPLENEYSGQTEIEELSSEDVEIVGEDLGVIEPNYVRSAVIEEESVFEEGNVANEPYDSEIHEIQPGEVVVEEFKSDSHEIEFSPEHFQIIDEDEAKEPSINEKVSDSSSFEELEDFSPFAQLEPETKLQTHEEDAFTDFLDEAIPTEESSVISPENLNEESNVEVIQEADVLEHDSALEFPDEDEVQDVPAGLFLEEELIDDDNLMKGIEEPPANKIAESESEARNIDTPLSLKVEKEEKEILHEEFIEDHQPEGDEIVPEEIPFIKESLLQYEVAKDIVSEEIVEEIEEPQSVSATTDDAAPLPDTFEKEASQEFTPPREELGVSFSNKEELQQQEQSADESSSINKEAEQELYEVSSEEKIMTTLPNTTFSYSTFLNSSEIKAAFKLFEEAFTANDNVSIATHAISLLNSLMEKLDDKLHYLDSKSITEKLLLCGVSPQDYYLFRKRVHALQQDMKCTSLDLHFIHYFLIGLYIKIQYL</sequence>
<dbReference type="PANTHER" id="PTHR42708:SF1">
    <property type="entry name" value="GLIDING MOTILITY PROTEIN MGLA"/>
    <property type="match status" value="1"/>
</dbReference>
<dbReference type="EMBL" id="MFGW01000216">
    <property type="protein sequence ID" value="OGF59372.1"/>
    <property type="molecule type" value="Genomic_DNA"/>
</dbReference>
<dbReference type="InterPro" id="IPR027417">
    <property type="entry name" value="P-loop_NTPase"/>
</dbReference>
<dbReference type="CDD" id="cd00882">
    <property type="entry name" value="Ras_like_GTPase"/>
    <property type="match status" value="1"/>
</dbReference>
<proteinExistence type="predicted"/>
<dbReference type="Proteomes" id="UP000178943">
    <property type="component" value="Unassembled WGS sequence"/>
</dbReference>
<dbReference type="InterPro" id="IPR052705">
    <property type="entry name" value="Gliding_Motility_GTPase"/>
</dbReference>
<reference evidence="2 3" key="1">
    <citation type="journal article" date="2016" name="Nat. Commun.">
        <title>Thousands of microbial genomes shed light on interconnected biogeochemical processes in an aquifer system.</title>
        <authorList>
            <person name="Anantharaman K."/>
            <person name="Brown C.T."/>
            <person name="Hug L.A."/>
            <person name="Sharon I."/>
            <person name="Castelle C.J."/>
            <person name="Probst A.J."/>
            <person name="Thomas B.C."/>
            <person name="Singh A."/>
            <person name="Wilkins M.J."/>
            <person name="Karaoz U."/>
            <person name="Brodie E.L."/>
            <person name="Williams K.H."/>
            <person name="Hubbard S.S."/>
            <person name="Banfield J.F."/>
        </authorList>
    </citation>
    <scope>NUCLEOTIDE SEQUENCE [LARGE SCALE GENOMIC DNA]</scope>
</reference>
<comment type="caution">
    <text evidence="2">The sequence shown here is derived from an EMBL/GenBank/DDBJ whole genome shotgun (WGS) entry which is preliminary data.</text>
</comment>
<gene>
    <name evidence="2" type="ORF">A2Y62_00050</name>
</gene>
<dbReference type="Gene3D" id="3.40.50.300">
    <property type="entry name" value="P-loop containing nucleotide triphosphate hydrolases"/>
    <property type="match status" value="1"/>
</dbReference>
<feature type="region of interest" description="Disordered" evidence="1">
    <location>
        <begin position="569"/>
        <end position="591"/>
    </location>
</feature>
<accession>A0A1F5V7G0</accession>
<dbReference type="STRING" id="1817863.A2Y62_00050"/>
<feature type="region of interest" description="Disordered" evidence="1">
    <location>
        <begin position="451"/>
        <end position="470"/>
    </location>
</feature>